<dbReference type="AlphaFoldDB" id="A0A0M3JKZ0"/>
<dbReference type="WBParaSite" id="ASIM_0000831701-mRNA-1">
    <property type="protein sequence ID" value="ASIM_0000831701-mRNA-1"/>
    <property type="gene ID" value="ASIM_0000831701"/>
</dbReference>
<keyword evidence="2" id="KW-1185">Reference proteome</keyword>
<evidence type="ECO:0000313" key="2">
    <source>
        <dbReference type="Proteomes" id="UP000267096"/>
    </source>
</evidence>
<dbReference type="Proteomes" id="UP000267096">
    <property type="component" value="Unassembled WGS sequence"/>
</dbReference>
<proteinExistence type="predicted"/>
<evidence type="ECO:0000313" key="1">
    <source>
        <dbReference type="EMBL" id="VDK30744.1"/>
    </source>
</evidence>
<dbReference type="EMBL" id="UYRR01020985">
    <property type="protein sequence ID" value="VDK30744.1"/>
    <property type="molecule type" value="Genomic_DNA"/>
</dbReference>
<reference evidence="3" key="1">
    <citation type="submission" date="2017-02" db="UniProtKB">
        <authorList>
            <consortium name="WormBaseParasite"/>
        </authorList>
    </citation>
    <scope>IDENTIFICATION</scope>
</reference>
<gene>
    <name evidence="1" type="ORF">ASIM_LOCUS8075</name>
</gene>
<reference evidence="1 2" key="2">
    <citation type="submission" date="2018-11" db="EMBL/GenBank/DDBJ databases">
        <authorList>
            <consortium name="Pathogen Informatics"/>
        </authorList>
    </citation>
    <scope>NUCLEOTIDE SEQUENCE [LARGE SCALE GENOMIC DNA]</scope>
</reference>
<accession>A0A0M3JKZ0</accession>
<protein>
    <submittedName>
        <fullName evidence="3">Phosphoenolpyruvate carboxylase</fullName>
    </submittedName>
</protein>
<name>A0A0M3JKZ0_ANISI</name>
<sequence>MSQELCTDEEKNKLIDRIVERILSLIDKSVRLDDKKTPKRGIYLARLTLINRLLETQLTLRTQLGTIKL</sequence>
<evidence type="ECO:0000313" key="3">
    <source>
        <dbReference type="WBParaSite" id="ASIM_0000831701-mRNA-1"/>
    </source>
</evidence>
<organism evidence="3">
    <name type="scientific">Anisakis simplex</name>
    <name type="common">Herring worm</name>
    <dbReference type="NCBI Taxonomy" id="6269"/>
    <lineage>
        <taxon>Eukaryota</taxon>
        <taxon>Metazoa</taxon>
        <taxon>Ecdysozoa</taxon>
        <taxon>Nematoda</taxon>
        <taxon>Chromadorea</taxon>
        <taxon>Rhabditida</taxon>
        <taxon>Spirurina</taxon>
        <taxon>Ascaridomorpha</taxon>
        <taxon>Ascaridoidea</taxon>
        <taxon>Anisakidae</taxon>
        <taxon>Anisakis</taxon>
        <taxon>Anisakis simplex complex</taxon>
    </lineage>
</organism>